<gene>
    <name evidence="1" type="ORF">H4S07_006485</name>
</gene>
<comment type="caution">
    <text evidence="1">The sequence shown here is derived from an EMBL/GenBank/DDBJ whole genome shotgun (WGS) entry which is preliminary data.</text>
</comment>
<proteinExistence type="predicted"/>
<dbReference type="EMBL" id="JANBUP010003887">
    <property type="protein sequence ID" value="KAJ2795436.1"/>
    <property type="molecule type" value="Genomic_DNA"/>
</dbReference>
<sequence>PAAAAADKAPHDSARPSASPTATAHASRAPSPDAKAEPEPEPEAAAAASEPTHATASPPPATGDAAEPAGDAPEAVAERRQPRRGGAAAAAGPKRPASRAQRGPGLQFSSLGGSGGRAAKKGAAGGPHAVRPQSRSTVASRMEEALRGRPKPRVAAQRPLAVRTASATDGLDRMTLRSTSRLSNSLPFPPIAPTPTPTAGPGYLRATAASANRGTDAPASAATSRGTKRRNQDAPHSTTDDVAAATPKSARVGARRRSATK</sequence>
<keyword evidence="2" id="KW-1185">Reference proteome</keyword>
<evidence type="ECO:0000313" key="1">
    <source>
        <dbReference type="EMBL" id="KAJ2795436.1"/>
    </source>
</evidence>
<name>A0ACC1KVD1_9FUNG</name>
<dbReference type="Proteomes" id="UP001140096">
    <property type="component" value="Unassembled WGS sequence"/>
</dbReference>
<evidence type="ECO:0000313" key="2">
    <source>
        <dbReference type="Proteomes" id="UP001140096"/>
    </source>
</evidence>
<feature type="non-terminal residue" evidence="1">
    <location>
        <position position="1"/>
    </location>
</feature>
<reference evidence="1" key="1">
    <citation type="submission" date="2022-07" db="EMBL/GenBank/DDBJ databases">
        <title>Phylogenomic reconstructions and comparative analyses of Kickxellomycotina fungi.</title>
        <authorList>
            <person name="Reynolds N.K."/>
            <person name="Stajich J.E."/>
            <person name="Barry K."/>
            <person name="Grigoriev I.V."/>
            <person name="Crous P."/>
            <person name="Smith M.E."/>
        </authorList>
    </citation>
    <scope>NUCLEOTIDE SEQUENCE</scope>
    <source>
        <strain evidence="1">CBS 102833</strain>
    </source>
</reference>
<protein>
    <submittedName>
        <fullName evidence="1">Uncharacterized protein</fullName>
    </submittedName>
</protein>
<organism evidence="1 2">
    <name type="scientific">Coemansia furcata</name>
    <dbReference type="NCBI Taxonomy" id="417177"/>
    <lineage>
        <taxon>Eukaryota</taxon>
        <taxon>Fungi</taxon>
        <taxon>Fungi incertae sedis</taxon>
        <taxon>Zoopagomycota</taxon>
        <taxon>Kickxellomycotina</taxon>
        <taxon>Kickxellomycetes</taxon>
        <taxon>Kickxellales</taxon>
        <taxon>Kickxellaceae</taxon>
        <taxon>Coemansia</taxon>
    </lineage>
</organism>
<accession>A0ACC1KVD1</accession>